<dbReference type="RefSeq" id="WP_005993616.1">
    <property type="nucleotide sequence ID" value="NZ_AECZ01000012.1"/>
</dbReference>
<dbReference type="AlphaFoldDB" id="E1JWT3"/>
<evidence type="ECO:0000313" key="1">
    <source>
        <dbReference type="EMBL" id="EFL51137.1"/>
    </source>
</evidence>
<reference evidence="1 2" key="1">
    <citation type="submission" date="2010-08" db="EMBL/GenBank/DDBJ databases">
        <title>The draft genome of Desulfovibrio fructosovorans JJ.</title>
        <authorList>
            <consortium name="US DOE Joint Genome Institute (JGI-PGF)"/>
            <person name="Lucas S."/>
            <person name="Copeland A."/>
            <person name="Lapidus A."/>
            <person name="Cheng J.-F."/>
            <person name="Bruce D."/>
            <person name="Goodwin L."/>
            <person name="Pitluck S."/>
            <person name="Land M.L."/>
            <person name="Hauser L."/>
            <person name="Chang Y.-J."/>
            <person name="Jeffries C."/>
            <person name="Wall J.D."/>
            <person name="Stahl D.A."/>
            <person name="Arkin A.P."/>
            <person name="Dehal P."/>
            <person name="Stolyar S.M."/>
            <person name="Hazen T.C."/>
            <person name="Woyke T.J."/>
        </authorList>
    </citation>
    <scope>NUCLEOTIDE SEQUENCE [LARGE SCALE GENOMIC DNA]</scope>
    <source>
        <strain evidence="1 2">JJ</strain>
    </source>
</reference>
<sequence>MKQKGTPQETTPDTPEAKAAALLDALRARQSETNRAGMVRYGINVARAYGVPVSRLRVLARETGRDADTARRLWASAIHEARILACLIHDPAAVSPEELEAMVAAIDSWDLCDQFVNTLARRTPVPRRTARRWILAGPAFVKRAGLSLLACLAVHDKTADEETLEADLRAVAAVCADERRIVAKAASWVFRQIGKRNERLRRAALAQAAGVLDTAKGKAAFAARDAIAELTRPDMAERVAGRAG</sequence>
<dbReference type="Proteomes" id="UP000006250">
    <property type="component" value="Unassembled WGS sequence"/>
</dbReference>
<proteinExistence type="predicted"/>
<dbReference type="Gene3D" id="1.25.10.90">
    <property type="match status" value="1"/>
</dbReference>
<evidence type="ECO:0008006" key="3">
    <source>
        <dbReference type="Google" id="ProtNLM"/>
    </source>
</evidence>
<keyword evidence="2" id="KW-1185">Reference proteome</keyword>
<gene>
    <name evidence="1" type="ORF">DesfrDRAFT_2082</name>
</gene>
<protein>
    <recommendedName>
        <fullName evidence="3">DNA alkylation repair enzyme</fullName>
    </recommendedName>
</protein>
<dbReference type="EMBL" id="AECZ01000012">
    <property type="protein sequence ID" value="EFL51137.1"/>
    <property type="molecule type" value="Genomic_DNA"/>
</dbReference>
<organism evidence="1 2">
    <name type="scientific">Solidesulfovibrio fructosivorans JJ]</name>
    <dbReference type="NCBI Taxonomy" id="596151"/>
    <lineage>
        <taxon>Bacteria</taxon>
        <taxon>Pseudomonadati</taxon>
        <taxon>Thermodesulfobacteriota</taxon>
        <taxon>Desulfovibrionia</taxon>
        <taxon>Desulfovibrionales</taxon>
        <taxon>Desulfovibrionaceae</taxon>
        <taxon>Solidesulfovibrio</taxon>
    </lineage>
</organism>
<accession>E1JWT3</accession>
<dbReference type="SUPFAM" id="SSF48371">
    <property type="entry name" value="ARM repeat"/>
    <property type="match status" value="1"/>
</dbReference>
<dbReference type="InterPro" id="IPR016024">
    <property type="entry name" value="ARM-type_fold"/>
</dbReference>
<evidence type="ECO:0000313" key="2">
    <source>
        <dbReference type="Proteomes" id="UP000006250"/>
    </source>
</evidence>
<dbReference type="eggNOG" id="COG4912">
    <property type="taxonomic scope" value="Bacteria"/>
</dbReference>
<comment type="caution">
    <text evidence="1">The sequence shown here is derived from an EMBL/GenBank/DDBJ whole genome shotgun (WGS) entry which is preliminary data.</text>
</comment>
<dbReference type="InterPro" id="IPR014825">
    <property type="entry name" value="DNA_alkylation"/>
</dbReference>
<dbReference type="Pfam" id="PF08713">
    <property type="entry name" value="DNA_alkylation"/>
    <property type="match status" value="1"/>
</dbReference>
<name>E1JWT3_SOLFR</name>
<dbReference type="PANTHER" id="PTHR41291">
    <property type="entry name" value="DNA ALKYLATION REPAIR PROTEIN"/>
    <property type="match status" value="1"/>
</dbReference>
<dbReference type="CDD" id="cd06561">
    <property type="entry name" value="AlkD_like"/>
    <property type="match status" value="1"/>
</dbReference>
<dbReference type="STRING" id="596151.DesfrDRAFT_2082"/>
<dbReference type="PANTHER" id="PTHR41291:SF1">
    <property type="entry name" value="DNA ALKYLATION REPAIR PROTEIN"/>
    <property type="match status" value="1"/>
</dbReference>